<proteinExistence type="predicted"/>
<reference evidence="1 2" key="1">
    <citation type="submission" date="2014-04" db="EMBL/GenBank/DDBJ databases">
        <title>Draft genome sequence of Pantoea beijingensis strain LMG 27579, an emerging pathogen to Pleurotus eryngii with potential industrial application.</title>
        <authorList>
            <person name="Xu F."/>
            <person name="Liu Y."/>
            <person name="Wang S."/>
            <person name="Yin Y."/>
            <person name="Ma Y."/>
            <person name="Zhao S."/>
            <person name="Rong C."/>
        </authorList>
    </citation>
    <scope>NUCLEOTIDE SEQUENCE [LARGE SCALE GENOMIC DNA]</scope>
    <source>
        <strain evidence="1 2">LMG 27579</strain>
    </source>
</reference>
<organism evidence="1 2">
    <name type="scientific">[Pantoea] beijingensis</name>
    <dbReference type="NCBI Taxonomy" id="1324864"/>
    <lineage>
        <taxon>Bacteria</taxon>
        <taxon>Pseudomonadati</taxon>
        <taxon>Pseudomonadota</taxon>
        <taxon>Gammaproteobacteria</taxon>
        <taxon>Enterobacterales</taxon>
        <taxon>Erwiniaceae</taxon>
        <taxon>Erwinia</taxon>
    </lineage>
</organism>
<evidence type="ECO:0000313" key="1">
    <source>
        <dbReference type="EMBL" id="RWR03319.1"/>
    </source>
</evidence>
<evidence type="ECO:0000313" key="2">
    <source>
        <dbReference type="Proteomes" id="UP000288794"/>
    </source>
</evidence>
<dbReference type="AlphaFoldDB" id="A0A443IGY5"/>
<dbReference type="Proteomes" id="UP000288794">
    <property type="component" value="Unassembled WGS sequence"/>
</dbReference>
<dbReference type="EMBL" id="JMEE01000002">
    <property type="protein sequence ID" value="RWR03319.1"/>
    <property type="molecule type" value="Genomic_DNA"/>
</dbReference>
<accession>A0A443IGY5</accession>
<name>A0A443IGY5_9GAMM</name>
<gene>
    <name evidence="1" type="ORF">ED28_03210</name>
</gene>
<sequence>MVAPVDKVRYVFRYNMYPAVSLPTAYTQRPGVLSPDHDNARRKAAYCSFAFTIELARSSAIIRDDIGLLAMQYHKKWFWC</sequence>
<keyword evidence="2" id="KW-1185">Reference proteome</keyword>
<protein>
    <submittedName>
        <fullName evidence="1">Uncharacterized protein</fullName>
    </submittedName>
</protein>
<comment type="caution">
    <text evidence="1">The sequence shown here is derived from an EMBL/GenBank/DDBJ whole genome shotgun (WGS) entry which is preliminary data.</text>
</comment>